<reference evidence="5" key="2">
    <citation type="submission" date="2025-08" db="UniProtKB">
        <authorList>
            <consortium name="Ensembl"/>
        </authorList>
    </citation>
    <scope>IDENTIFICATION</scope>
    <source>
        <strain evidence="5">Hd-rR</strain>
    </source>
</reference>
<keyword evidence="2" id="KW-0472">Membrane</keyword>
<dbReference type="PANTHER" id="PTHR24100:SF151">
    <property type="entry name" value="ICOS LIGAND"/>
    <property type="match status" value="1"/>
</dbReference>
<proteinExistence type="predicted"/>
<protein>
    <recommendedName>
        <fullName evidence="4">Ig-like domain-containing protein</fullName>
    </recommendedName>
</protein>
<comment type="subcellular location">
    <subcellularLocation>
        <location evidence="1">Membrane</location>
    </subcellularLocation>
</comment>
<evidence type="ECO:0000313" key="5">
    <source>
        <dbReference type="Ensembl" id="ENSORLP00000038511.1"/>
    </source>
</evidence>
<dbReference type="GO" id="GO:0005102">
    <property type="term" value="F:signaling receptor binding"/>
    <property type="evidence" value="ECO:0000318"/>
    <property type="project" value="GO_Central"/>
</dbReference>
<evidence type="ECO:0000313" key="6">
    <source>
        <dbReference type="Proteomes" id="UP000001038"/>
    </source>
</evidence>
<keyword evidence="3" id="KW-0393">Immunoglobulin domain</keyword>
<reference evidence="5" key="3">
    <citation type="submission" date="2025-09" db="UniProtKB">
        <authorList>
            <consortium name="Ensembl"/>
        </authorList>
    </citation>
    <scope>IDENTIFICATION</scope>
    <source>
        <strain evidence="5">Hd-rR</strain>
    </source>
</reference>
<dbReference type="PANTHER" id="PTHR24100">
    <property type="entry name" value="BUTYROPHILIN"/>
    <property type="match status" value="1"/>
</dbReference>
<evidence type="ECO:0000256" key="3">
    <source>
        <dbReference type="ARBA" id="ARBA00023319"/>
    </source>
</evidence>
<dbReference type="PROSITE" id="PS50835">
    <property type="entry name" value="IG_LIKE"/>
    <property type="match status" value="1"/>
</dbReference>
<dbReference type="GO" id="GO:0050852">
    <property type="term" value="P:T cell receptor signaling pathway"/>
    <property type="evidence" value="ECO:0000318"/>
    <property type="project" value="GO_Central"/>
</dbReference>
<keyword evidence="6" id="KW-1185">Reference proteome</keyword>
<dbReference type="GO" id="GO:0009897">
    <property type="term" value="C:external side of plasma membrane"/>
    <property type="evidence" value="ECO:0000318"/>
    <property type="project" value="GO_Central"/>
</dbReference>
<reference evidence="5 6" key="1">
    <citation type="journal article" date="2007" name="Nature">
        <title>The medaka draft genome and insights into vertebrate genome evolution.</title>
        <authorList>
            <person name="Kasahara M."/>
            <person name="Naruse K."/>
            <person name="Sasaki S."/>
            <person name="Nakatani Y."/>
            <person name="Qu W."/>
            <person name="Ahsan B."/>
            <person name="Yamada T."/>
            <person name="Nagayasu Y."/>
            <person name="Doi K."/>
            <person name="Kasai Y."/>
            <person name="Jindo T."/>
            <person name="Kobayashi D."/>
            <person name="Shimada A."/>
            <person name="Toyoda A."/>
            <person name="Kuroki Y."/>
            <person name="Fujiyama A."/>
            <person name="Sasaki T."/>
            <person name="Shimizu A."/>
            <person name="Asakawa S."/>
            <person name="Shimizu N."/>
            <person name="Hashimoto S."/>
            <person name="Yang J."/>
            <person name="Lee Y."/>
            <person name="Matsushima K."/>
            <person name="Sugano S."/>
            <person name="Sakaizumi M."/>
            <person name="Narita T."/>
            <person name="Ohishi K."/>
            <person name="Haga S."/>
            <person name="Ohta F."/>
            <person name="Nomoto H."/>
            <person name="Nogata K."/>
            <person name="Morishita T."/>
            <person name="Endo T."/>
            <person name="Shin-I T."/>
            <person name="Takeda H."/>
            <person name="Morishita S."/>
            <person name="Kohara Y."/>
        </authorList>
    </citation>
    <scope>NUCLEOTIDE SEQUENCE [LARGE SCALE GENOMIC DNA]</scope>
    <source>
        <strain evidence="5 6">Hd-rR</strain>
    </source>
</reference>
<dbReference type="Ensembl" id="ENSORLT00000045786.1">
    <property type="protein sequence ID" value="ENSORLP00000038511.1"/>
    <property type="gene ID" value="ENSORLG00000021824.1"/>
</dbReference>
<dbReference type="InterPro" id="IPR007110">
    <property type="entry name" value="Ig-like_dom"/>
</dbReference>
<dbReference type="AlphaFoldDB" id="A0A3B3I390"/>
<evidence type="ECO:0000256" key="1">
    <source>
        <dbReference type="ARBA" id="ARBA00004370"/>
    </source>
</evidence>
<accession>A0A3B3I390</accession>
<dbReference type="Bgee" id="ENSORLG00000021824">
    <property type="expression patterns" value="Expressed in pharyngeal gill and 11 other cell types or tissues"/>
</dbReference>
<name>A0A3B3I390_ORYLA</name>
<dbReference type="SUPFAM" id="SSF48726">
    <property type="entry name" value="Immunoglobulin"/>
    <property type="match status" value="1"/>
</dbReference>
<dbReference type="Pfam" id="PF07686">
    <property type="entry name" value="V-set"/>
    <property type="match status" value="1"/>
</dbReference>
<sequence length="144" mass="16514">AFKLQFIEMTTKTRPTLFFQFFVLFFAPNSCNLNDFVFLPHLGQDAVLSCQVEPPFDLTAETLEWKHGTEDVHVFRSLGDDPDNQDPRFKGRTILNRQNLKDGNVSLTLTNFTKKDEGNYSLCLRTQTPFMCSNVTLTKSKLLV</sequence>
<dbReference type="Gene3D" id="2.60.40.10">
    <property type="entry name" value="Immunoglobulins"/>
    <property type="match status" value="1"/>
</dbReference>
<dbReference type="InterPro" id="IPR013106">
    <property type="entry name" value="Ig_V-set"/>
</dbReference>
<dbReference type="GO" id="GO:0001817">
    <property type="term" value="P:regulation of cytokine production"/>
    <property type="evidence" value="ECO:0000318"/>
    <property type="project" value="GO_Central"/>
</dbReference>
<dbReference type="Proteomes" id="UP000001038">
    <property type="component" value="Chromosome 18"/>
</dbReference>
<evidence type="ECO:0000259" key="4">
    <source>
        <dbReference type="PROSITE" id="PS50835"/>
    </source>
</evidence>
<evidence type="ECO:0000256" key="2">
    <source>
        <dbReference type="ARBA" id="ARBA00023136"/>
    </source>
</evidence>
<dbReference type="InterPro" id="IPR036179">
    <property type="entry name" value="Ig-like_dom_sf"/>
</dbReference>
<dbReference type="InParanoid" id="A0A3B3I390"/>
<organism evidence="5 6">
    <name type="scientific">Oryzias latipes</name>
    <name type="common">Japanese rice fish</name>
    <name type="synonym">Japanese killifish</name>
    <dbReference type="NCBI Taxonomy" id="8090"/>
    <lineage>
        <taxon>Eukaryota</taxon>
        <taxon>Metazoa</taxon>
        <taxon>Chordata</taxon>
        <taxon>Craniata</taxon>
        <taxon>Vertebrata</taxon>
        <taxon>Euteleostomi</taxon>
        <taxon>Actinopterygii</taxon>
        <taxon>Neopterygii</taxon>
        <taxon>Teleostei</taxon>
        <taxon>Neoteleostei</taxon>
        <taxon>Acanthomorphata</taxon>
        <taxon>Ovalentaria</taxon>
        <taxon>Atherinomorphae</taxon>
        <taxon>Beloniformes</taxon>
        <taxon>Adrianichthyidae</taxon>
        <taxon>Oryziinae</taxon>
        <taxon>Oryzias</taxon>
    </lineage>
</organism>
<dbReference type="InterPro" id="IPR050504">
    <property type="entry name" value="IgSF_BTN/MOG"/>
</dbReference>
<feature type="domain" description="Ig-like" evidence="4">
    <location>
        <begin position="43"/>
        <end position="138"/>
    </location>
</feature>
<dbReference type="InterPro" id="IPR013783">
    <property type="entry name" value="Ig-like_fold"/>
</dbReference>
<dbReference type="GeneTree" id="ENSGT00990000204036"/>